<evidence type="ECO:0000256" key="1">
    <source>
        <dbReference type="ARBA" id="ARBA00007905"/>
    </source>
</evidence>
<dbReference type="SUPFAM" id="SSF51430">
    <property type="entry name" value="NAD(P)-linked oxidoreductase"/>
    <property type="match status" value="1"/>
</dbReference>
<evidence type="ECO:0000256" key="4">
    <source>
        <dbReference type="PIRSR" id="PIRSR000097-1"/>
    </source>
</evidence>
<dbReference type="OrthoDB" id="416253at2759"/>
<dbReference type="GO" id="GO:0016616">
    <property type="term" value="F:oxidoreductase activity, acting on the CH-OH group of donors, NAD or NADP as acceptor"/>
    <property type="evidence" value="ECO:0007669"/>
    <property type="project" value="UniProtKB-ARBA"/>
</dbReference>
<comment type="similarity">
    <text evidence="1">Belongs to the aldo/keto reductase family.</text>
</comment>
<dbReference type="PANTHER" id="PTHR43827">
    <property type="entry name" value="2,5-DIKETO-D-GLUCONIC ACID REDUCTASE"/>
    <property type="match status" value="1"/>
</dbReference>
<dbReference type="AlphaFoldDB" id="A0A2T9Z7W6"/>
<accession>A0A2T9Z7W6</accession>
<dbReference type="FunFam" id="3.20.20.100:FF:000002">
    <property type="entry name" value="2,5-diketo-D-gluconic acid reductase A"/>
    <property type="match status" value="1"/>
</dbReference>
<sequence length="285" mass="32077">MSNFCKLATLSNGEKIPVVGMGTYQMDDKERLKDLVKTAIKLGYRHIDTATVYKNEEAIGEALQEIFNDPSFEVKREDIWVTSKLSTGDQGYDTSIAAINASLKRLKLDYLDLYLIHFPGSTGLDVTSPENKVRRMGSWKAFEEMYKSKKLRSIGVSNYMINHLDEMKEYATVLPHINQCEFHPLLFTKDLLDHCKSMGIHFEAYTSLGDGKIGSGEFVFEELTAAAKAHNATIAQILLAWGLHHDTIILPKASSEARLKENFASKDITLTPEEAQAIDSIYDRM</sequence>
<feature type="active site" description="Proton donor" evidence="4">
    <location>
        <position position="53"/>
    </location>
</feature>
<evidence type="ECO:0000256" key="5">
    <source>
        <dbReference type="PIRSR" id="PIRSR000097-2"/>
    </source>
</evidence>
<reference evidence="8 9" key="1">
    <citation type="journal article" date="2018" name="MBio">
        <title>Comparative Genomics Reveals the Core Gene Toolbox for the Fungus-Insect Symbiosis.</title>
        <authorList>
            <person name="Wang Y."/>
            <person name="Stata M."/>
            <person name="Wang W."/>
            <person name="Stajich J.E."/>
            <person name="White M.M."/>
            <person name="Moncalvo J.M."/>
        </authorList>
    </citation>
    <scope>NUCLEOTIDE SEQUENCE [LARGE SCALE GENOMIC DNA]</scope>
    <source>
        <strain evidence="8 9">SC-DP-2</strain>
    </source>
</reference>
<proteinExistence type="inferred from homology"/>
<keyword evidence="2" id="KW-0521">NADP</keyword>
<name>A0A2T9Z7W6_9FUNG</name>
<dbReference type="PANTHER" id="PTHR43827:SF3">
    <property type="entry name" value="NADP-DEPENDENT OXIDOREDUCTASE DOMAIN-CONTAINING PROTEIN"/>
    <property type="match status" value="1"/>
</dbReference>
<keyword evidence="9" id="KW-1185">Reference proteome</keyword>
<evidence type="ECO:0000256" key="2">
    <source>
        <dbReference type="ARBA" id="ARBA00022857"/>
    </source>
</evidence>
<evidence type="ECO:0000313" key="8">
    <source>
        <dbReference type="EMBL" id="PVV00635.1"/>
    </source>
</evidence>
<dbReference type="InterPro" id="IPR020471">
    <property type="entry name" value="AKR"/>
</dbReference>
<dbReference type="Proteomes" id="UP000245609">
    <property type="component" value="Unassembled WGS sequence"/>
</dbReference>
<comment type="caution">
    <text evidence="8">The sequence shown here is derived from an EMBL/GenBank/DDBJ whole genome shotgun (WGS) entry which is preliminary data.</text>
</comment>
<feature type="site" description="Lowers pKa of active site Tyr" evidence="6">
    <location>
        <position position="84"/>
    </location>
</feature>
<dbReference type="Gene3D" id="3.20.20.100">
    <property type="entry name" value="NADP-dependent oxidoreductase domain"/>
    <property type="match status" value="1"/>
</dbReference>
<dbReference type="PROSITE" id="PS00798">
    <property type="entry name" value="ALDOKETO_REDUCTASE_1"/>
    <property type="match status" value="1"/>
</dbReference>
<evidence type="ECO:0000256" key="6">
    <source>
        <dbReference type="PIRSR" id="PIRSR000097-3"/>
    </source>
</evidence>
<protein>
    <recommendedName>
        <fullName evidence="7">NADP-dependent oxidoreductase domain-containing protein</fullName>
    </recommendedName>
</protein>
<dbReference type="InterPro" id="IPR036812">
    <property type="entry name" value="NAD(P)_OxRdtase_dom_sf"/>
</dbReference>
<evidence type="ECO:0000259" key="7">
    <source>
        <dbReference type="Pfam" id="PF00248"/>
    </source>
</evidence>
<dbReference type="InterPro" id="IPR023210">
    <property type="entry name" value="NADP_OxRdtase_dom"/>
</dbReference>
<gene>
    <name evidence="8" type="ORF">BB560_004976</name>
</gene>
<feature type="binding site" evidence="5">
    <location>
        <position position="117"/>
    </location>
    <ligand>
        <name>substrate</name>
    </ligand>
</feature>
<evidence type="ECO:0000313" key="9">
    <source>
        <dbReference type="Proteomes" id="UP000245609"/>
    </source>
</evidence>
<evidence type="ECO:0000256" key="3">
    <source>
        <dbReference type="ARBA" id="ARBA00023002"/>
    </source>
</evidence>
<dbReference type="STRING" id="133381.A0A2T9Z7W6"/>
<dbReference type="PIRSF" id="PIRSF000097">
    <property type="entry name" value="AKR"/>
    <property type="match status" value="1"/>
</dbReference>
<dbReference type="Pfam" id="PF00248">
    <property type="entry name" value="Aldo_ket_red"/>
    <property type="match status" value="1"/>
</dbReference>
<keyword evidence="3" id="KW-0560">Oxidoreductase</keyword>
<organism evidence="8 9">
    <name type="scientific">Smittium megazygosporum</name>
    <dbReference type="NCBI Taxonomy" id="133381"/>
    <lineage>
        <taxon>Eukaryota</taxon>
        <taxon>Fungi</taxon>
        <taxon>Fungi incertae sedis</taxon>
        <taxon>Zoopagomycota</taxon>
        <taxon>Kickxellomycotina</taxon>
        <taxon>Harpellomycetes</taxon>
        <taxon>Harpellales</taxon>
        <taxon>Legeriomycetaceae</taxon>
        <taxon>Smittium</taxon>
    </lineage>
</organism>
<dbReference type="PRINTS" id="PR00069">
    <property type="entry name" value="ALDKETRDTASE"/>
</dbReference>
<dbReference type="InterPro" id="IPR018170">
    <property type="entry name" value="Aldo/ket_reductase_CS"/>
</dbReference>
<feature type="domain" description="NADP-dependent oxidoreductase" evidence="7">
    <location>
        <begin position="20"/>
        <end position="282"/>
    </location>
</feature>
<dbReference type="EMBL" id="MBFS01001797">
    <property type="protein sequence ID" value="PVV00635.1"/>
    <property type="molecule type" value="Genomic_DNA"/>
</dbReference>